<dbReference type="OrthoDB" id="9816185at2"/>
<dbReference type="Gene3D" id="1.10.30.50">
    <property type="match status" value="1"/>
</dbReference>
<dbReference type="EMBL" id="PQVG01000002">
    <property type="protein sequence ID" value="POY40552.1"/>
    <property type="molecule type" value="Genomic_DNA"/>
</dbReference>
<reference evidence="1 2" key="1">
    <citation type="submission" date="2018-01" db="EMBL/GenBank/DDBJ databases">
        <authorList>
            <person name="Gaut B.S."/>
            <person name="Morton B.R."/>
            <person name="Clegg M.T."/>
            <person name="Duvall M.R."/>
        </authorList>
    </citation>
    <scope>NUCLEOTIDE SEQUENCE [LARGE SCALE GENOMIC DNA]</scope>
    <source>
        <strain evidence="1 2">HR-AY</strain>
    </source>
</reference>
<protein>
    <recommendedName>
        <fullName evidence="3">HNH endonuclease</fullName>
    </recommendedName>
</protein>
<name>A0A2S5ADQ3_9FLAO</name>
<comment type="caution">
    <text evidence="1">The sequence shown here is derived from an EMBL/GenBank/DDBJ whole genome shotgun (WGS) entry which is preliminary data.</text>
</comment>
<gene>
    <name evidence="1" type="ORF">C3L50_03360</name>
</gene>
<evidence type="ECO:0000313" key="1">
    <source>
        <dbReference type="EMBL" id="POY40552.1"/>
    </source>
</evidence>
<organism evidence="1 2">
    <name type="scientific">Flavobacterium alvei</name>
    <dbReference type="NCBI Taxonomy" id="2080416"/>
    <lineage>
        <taxon>Bacteria</taxon>
        <taxon>Pseudomonadati</taxon>
        <taxon>Bacteroidota</taxon>
        <taxon>Flavobacteriia</taxon>
        <taxon>Flavobacteriales</taxon>
        <taxon>Flavobacteriaceae</taxon>
        <taxon>Flavobacterium</taxon>
    </lineage>
</organism>
<evidence type="ECO:0008006" key="3">
    <source>
        <dbReference type="Google" id="ProtNLM"/>
    </source>
</evidence>
<proteinExistence type="predicted"/>
<dbReference type="RefSeq" id="WP_103804739.1">
    <property type="nucleotide sequence ID" value="NZ_PQVG01000002.1"/>
</dbReference>
<evidence type="ECO:0000313" key="2">
    <source>
        <dbReference type="Proteomes" id="UP000237310"/>
    </source>
</evidence>
<keyword evidence="2" id="KW-1185">Reference proteome</keyword>
<dbReference type="Proteomes" id="UP000237310">
    <property type="component" value="Unassembled WGS sequence"/>
</dbReference>
<accession>A0A2S5ADQ3</accession>
<dbReference type="AlphaFoldDB" id="A0A2S5ADQ3"/>
<sequence length="335" mass="39146">MLRVYQPITSHPIYTLHSQLEHLVCEVWCNANATPCENLLQPSFRIIYNAYSWLKTDIDTIYAKCVPLTVPERELIRTAFNVNNRIEELCNGTITPVYLNALPDVVKNDMKPLLVKFYNNLLDLAQVAGNKLQYYNQLVTTSKFSTCPCCGLSPIESAETHYREDNDHYLPKADFPFASVNFKNLVPLCGKCNKKCKGSKNPIEAGRRAFFPYNLTPYAIEVRMQLVNNSDINFEALRNQDIAINFIGDAPKISTWDWVFEIEERYNEEVRKFSKTELRILANRKRIRNREVTYSDIIDEEIINFEIDKYEDRKFLKISFYEAIKNRPDWMAVYE</sequence>